<reference evidence="2" key="1">
    <citation type="journal article" date="2021" name="PeerJ">
        <title>Extensive microbial diversity within the chicken gut microbiome revealed by metagenomics and culture.</title>
        <authorList>
            <person name="Gilroy R."/>
            <person name="Ravi A."/>
            <person name="Getino M."/>
            <person name="Pursley I."/>
            <person name="Horton D.L."/>
            <person name="Alikhan N.F."/>
            <person name="Baker D."/>
            <person name="Gharbi K."/>
            <person name="Hall N."/>
            <person name="Watson M."/>
            <person name="Adriaenssens E.M."/>
            <person name="Foster-Nyarko E."/>
            <person name="Jarju S."/>
            <person name="Secka A."/>
            <person name="Antonio M."/>
            <person name="Oren A."/>
            <person name="Chaudhuri R.R."/>
            <person name="La Ragione R."/>
            <person name="Hildebrand F."/>
            <person name="Pallen M.J."/>
        </authorList>
    </citation>
    <scope>NUCLEOTIDE SEQUENCE</scope>
    <source>
        <strain evidence="2">5933</strain>
    </source>
</reference>
<evidence type="ECO:0000259" key="1">
    <source>
        <dbReference type="Pfam" id="PF14588"/>
    </source>
</evidence>
<sequence>MIRTAETNLKALGLELPAAPKPVASYVPCVQSGNLVFVSGQGTIFNGQRLYVGAVGRERTPDEGYQAARICALNLLSQLRSYLGTLDRVTRIVNLRGYVNSADGFYAQPAVINGASDLLHQVFGPEIGRHSRTALGVSVLPNNITAEVELVVEVDSL</sequence>
<dbReference type="Pfam" id="PF14588">
    <property type="entry name" value="YjgF_endoribonc"/>
    <property type="match status" value="1"/>
</dbReference>
<gene>
    <name evidence="2" type="ORF">H9698_06475</name>
</gene>
<dbReference type="AlphaFoldDB" id="A0A9D2Q4U5"/>
<protein>
    <submittedName>
        <fullName evidence="2">RidA family protein</fullName>
    </submittedName>
</protein>
<dbReference type="Gene3D" id="3.30.1330.40">
    <property type="entry name" value="RutC-like"/>
    <property type="match status" value="1"/>
</dbReference>
<name>A0A9D2Q4U5_9FIRM</name>
<reference evidence="2" key="2">
    <citation type="submission" date="2021-04" db="EMBL/GenBank/DDBJ databases">
        <authorList>
            <person name="Gilroy R."/>
        </authorList>
    </citation>
    <scope>NUCLEOTIDE SEQUENCE</scope>
    <source>
        <strain evidence="2">5933</strain>
    </source>
</reference>
<dbReference type="InterPro" id="IPR013813">
    <property type="entry name" value="Endoribo_LPSP/chorism_mut-like"/>
</dbReference>
<feature type="domain" description="Endoribonuclease L-PSP/chorismate mutase-like" evidence="1">
    <location>
        <begin position="6"/>
        <end position="153"/>
    </location>
</feature>
<dbReference type="EMBL" id="DWWA01000030">
    <property type="protein sequence ID" value="HJC72421.1"/>
    <property type="molecule type" value="Genomic_DNA"/>
</dbReference>
<comment type="caution">
    <text evidence="2">The sequence shown here is derived from an EMBL/GenBank/DDBJ whole genome shotgun (WGS) entry which is preliminary data.</text>
</comment>
<dbReference type="PANTHER" id="PTHR43760:SF1">
    <property type="entry name" value="ENDORIBONUCLEASE L-PSP_CHORISMATE MUTASE-LIKE DOMAIN-CONTAINING PROTEIN"/>
    <property type="match status" value="1"/>
</dbReference>
<proteinExistence type="predicted"/>
<accession>A0A9D2Q4U5</accession>
<dbReference type="SUPFAM" id="SSF55298">
    <property type="entry name" value="YjgF-like"/>
    <property type="match status" value="1"/>
</dbReference>
<dbReference type="Proteomes" id="UP000823918">
    <property type="component" value="Unassembled WGS sequence"/>
</dbReference>
<organism evidence="2 3">
    <name type="scientific">Candidatus Ruthenibacterium merdavium</name>
    <dbReference type="NCBI Taxonomy" id="2838752"/>
    <lineage>
        <taxon>Bacteria</taxon>
        <taxon>Bacillati</taxon>
        <taxon>Bacillota</taxon>
        <taxon>Clostridia</taxon>
        <taxon>Eubacteriales</taxon>
        <taxon>Oscillospiraceae</taxon>
        <taxon>Ruthenibacterium</taxon>
    </lineage>
</organism>
<evidence type="ECO:0000313" key="3">
    <source>
        <dbReference type="Proteomes" id="UP000823918"/>
    </source>
</evidence>
<dbReference type="PANTHER" id="PTHR43760">
    <property type="entry name" value="ENDORIBONUCLEASE-RELATED"/>
    <property type="match status" value="1"/>
</dbReference>
<dbReference type="InterPro" id="IPR035959">
    <property type="entry name" value="RutC-like_sf"/>
</dbReference>
<evidence type="ECO:0000313" key="2">
    <source>
        <dbReference type="EMBL" id="HJC72421.1"/>
    </source>
</evidence>
<dbReference type="CDD" id="cd02199">
    <property type="entry name" value="YjgF_YER057c_UK114_like_1"/>
    <property type="match status" value="1"/>
</dbReference>